<proteinExistence type="predicted"/>
<feature type="signal peptide" evidence="1">
    <location>
        <begin position="1"/>
        <end position="19"/>
    </location>
</feature>
<reference evidence="2 4" key="1">
    <citation type="journal article" date="2019" name="Nat. Ecol. Evol.">
        <title>Megaphylogeny resolves global patterns of mushroom evolution.</title>
        <authorList>
            <person name="Varga T."/>
            <person name="Krizsan K."/>
            <person name="Foldi C."/>
            <person name="Dima B."/>
            <person name="Sanchez-Garcia M."/>
            <person name="Sanchez-Ramirez S."/>
            <person name="Szollosi G.J."/>
            <person name="Szarkandi J.G."/>
            <person name="Papp V."/>
            <person name="Albert L."/>
            <person name="Andreopoulos W."/>
            <person name="Angelini C."/>
            <person name="Antonin V."/>
            <person name="Barry K.W."/>
            <person name="Bougher N.L."/>
            <person name="Buchanan P."/>
            <person name="Buyck B."/>
            <person name="Bense V."/>
            <person name="Catcheside P."/>
            <person name="Chovatia M."/>
            <person name="Cooper J."/>
            <person name="Damon W."/>
            <person name="Desjardin D."/>
            <person name="Finy P."/>
            <person name="Geml J."/>
            <person name="Haridas S."/>
            <person name="Hughes K."/>
            <person name="Justo A."/>
            <person name="Karasinski D."/>
            <person name="Kautmanova I."/>
            <person name="Kiss B."/>
            <person name="Kocsube S."/>
            <person name="Kotiranta H."/>
            <person name="LaButti K.M."/>
            <person name="Lechner B.E."/>
            <person name="Liimatainen K."/>
            <person name="Lipzen A."/>
            <person name="Lukacs Z."/>
            <person name="Mihaltcheva S."/>
            <person name="Morgado L.N."/>
            <person name="Niskanen T."/>
            <person name="Noordeloos M.E."/>
            <person name="Ohm R.A."/>
            <person name="Ortiz-Santana B."/>
            <person name="Ovrebo C."/>
            <person name="Racz N."/>
            <person name="Riley R."/>
            <person name="Savchenko A."/>
            <person name="Shiryaev A."/>
            <person name="Soop K."/>
            <person name="Spirin V."/>
            <person name="Szebenyi C."/>
            <person name="Tomsovsky M."/>
            <person name="Tulloss R.E."/>
            <person name="Uehling J."/>
            <person name="Grigoriev I.V."/>
            <person name="Vagvolgyi C."/>
            <person name="Papp T."/>
            <person name="Martin F.M."/>
            <person name="Miettinen O."/>
            <person name="Hibbett D.S."/>
            <person name="Nagy L.G."/>
        </authorList>
    </citation>
    <scope>NUCLEOTIDE SEQUENCE [LARGE SCALE GENOMIC DNA]</scope>
    <source>
        <strain evidence="2 4">CBS 166.37</strain>
    </source>
</reference>
<dbReference type="EMBL" id="ML213658">
    <property type="protein sequence ID" value="TFK32973.1"/>
    <property type="molecule type" value="Genomic_DNA"/>
</dbReference>
<organism evidence="2 4">
    <name type="scientific">Crucibulum laeve</name>
    <dbReference type="NCBI Taxonomy" id="68775"/>
    <lineage>
        <taxon>Eukaryota</taxon>
        <taxon>Fungi</taxon>
        <taxon>Dikarya</taxon>
        <taxon>Basidiomycota</taxon>
        <taxon>Agaricomycotina</taxon>
        <taxon>Agaricomycetes</taxon>
        <taxon>Agaricomycetidae</taxon>
        <taxon>Agaricales</taxon>
        <taxon>Agaricineae</taxon>
        <taxon>Nidulariaceae</taxon>
        <taxon>Crucibulum</taxon>
    </lineage>
</organism>
<evidence type="ECO:0000313" key="2">
    <source>
        <dbReference type="EMBL" id="TFK32963.1"/>
    </source>
</evidence>
<protein>
    <submittedName>
        <fullName evidence="2">Uncharacterized protein</fullName>
    </submittedName>
</protein>
<keyword evidence="1" id="KW-0732">Signal</keyword>
<dbReference type="OrthoDB" id="2875167at2759"/>
<gene>
    <name evidence="2" type="ORF">BDQ12DRAFT_670625</name>
    <name evidence="3" type="ORF">BDQ12DRAFT_728174</name>
</gene>
<evidence type="ECO:0000313" key="4">
    <source>
        <dbReference type="Proteomes" id="UP000308652"/>
    </source>
</evidence>
<keyword evidence="4" id="KW-1185">Reference proteome</keyword>
<feature type="chain" id="PRO_5040686278" evidence="1">
    <location>
        <begin position="20"/>
        <end position="106"/>
    </location>
</feature>
<dbReference type="STRING" id="68775.A0A5C3LL09"/>
<dbReference type="AlphaFoldDB" id="A0A5C3LL09"/>
<dbReference type="Proteomes" id="UP000308652">
    <property type="component" value="Unassembled WGS sequence"/>
</dbReference>
<accession>A0A5C3LL09</accession>
<sequence length="106" mass="11116">MRLIDSLIILAVASSTAFASNCTPGLNYCGSTLLYIGDYSDQISQHLHDISGQPGSPFIGVNDNPYDNILFECIGGSAGIIKFKEECDSSGKTCNNGGGGKNDFCA</sequence>
<evidence type="ECO:0000313" key="3">
    <source>
        <dbReference type="EMBL" id="TFK32973.1"/>
    </source>
</evidence>
<name>A0A5C3LL09_9AGAR</name>
<evidence type="ECO:0000256" key="1">
    <source>
        <dbReference type="SAM" id="SignalP"/>
    </source>
</evidence>
<dbReference type="EMBL" id="ML213658">
    <property type="protein sequence ID" value="TFK32963.1"/>
    <property type="molecule type" value="Genomic_DNA"/>
</dbReference>